<sequence length="168" mass="19300">MRFNKVNELIEHLRSIYAPRETVYEALGKLSNIYQKTDETVIAFANHVRELEKGILHDCKQEYGSTSQVFAASTNKNLQHCFLRGLNPEIAIRMQLIQLDSINETISRAILVEKENTATANLRGLLDARSENRSNNSHPVLKINSQSVIFQLCRKSEHETYKARKESR</sequence>
<proteinExistence type="predicted"/>
<evidence type="ECO:0000313" key="2">
    <source>
        <dbReference type="Proteomes" id="UP000053825"/>
    </source>
</evidence>
<keyword evidence="2" id="KW-1185">Reference proteome</keyword>
<dbReference type="AlphaFoldDB" id="A0A0L7QXP0"/>
<reference evidence="1 2" key="1">
    <citation type="submission" date="2015-07" db="EMBL/GenBank/DDBJ databases">
        <title>The genome of Habropoda laboriosa.</title>
        <authorList>
            <person name="Pan H."/>
            <person name="Kapheim K."/>
        </authorList>
    </citation>
    <scope>NUCLEOTIDE SEQUENCE [LARGE SCALE GENOMIC DNA]</scope>
    <source>
        <strain evidence="1">0110345459</strain>
    </source>
</reference>
<accession>A0A0L7QXP0</accession>
<dbReference type="EMBL" id="KQ414700">
    <property type="protein sequence ID" value="KOC63375.1"/>
    <property type="molecule type" value="Genomic_DNA"/>
</dbReference>
<protein>
    <submittedName>
        <fullName evidence="1">Uncharacterized protein</fullName>
    </submittedName>
</protein>
<gene>
    <name evidence="1" type="ORF">WH47_04093</name>
</gene>
<organism evidence="1 2">
    <name type="scientific">Habropoda laboriosa</name>
    <dbReference type="NCBI Taxonomy" id="597456"/>
    <lineage>
        <taxon>Eukaryota</taxon>
        <taxon>Metazoa</taxon>
        <taxon>Ecdysozoa</taxon>
        <taxon>Arthropoda</taxon>
        <taxon>Hexapoda</taxon>
        <taxon>Insecta</taxon>
        <taxon>Pterygota</taxon>
        <taxon>Neoptera</taxon>
        <taxon>Endopterygota</taxon>
        <taxon>Hymenoptera</taxon>
        <taxon>Apocrita</taxon>
        <taxon>Aculeata</taxon>
        <taxon>Apoidea</taxon>
        <taxon>Anthophila</taxon>
        <taxon>Apidae</taxon>
        <taxon>Habropoda</taxon>
    </lineage>
</organism>
<evidence type="ECO:0000313" key="1">
    <source>
        <dbReference type="EMBL" id="KOC63375.1"/>
    </source>
</evidence>
<name>A0A0L7QXP0_9HYME</name>
<dbReference type="Proteomes" id="UP000053825">
    <property type="component" value="Unassembled WGS sequence"/>
</dbReference>